<name>A0AA39S0S6_ACESA</name>
<dbReference type="AlphaFoldDB" id="A0AA39S0S6"/>
<dbReference type="SUPFAM" id="SSF55979">
    <property type="entry name" value="DNA clamp"/>
    <property type="match status" value="2"/>
</dbReference>
<proteinExistence type="predicted"/>
<dbReference type="GO" id="GO:0003677">
    <property type="term" value="F:DNA binding"/>
    <property type="evidence" value="ECO:0007669"/>
    <property type="project" value="UniProtKB-KW"/>
</dbReference>
<evidence type="ECO:0000259" key="2">
    <source>
        <dbReference type="Pfam" id="PF00705"/>
    </source>
</evidence>
<keyword evidence="4" id="KW-1185">Reference proteome</keyword>
<accession>A0AA39S0S6</accession>
<dbReference type="InterPro" id="IPR046938">
    <property type="entry name" value="DNA_clamp_sf"/>
</dbReference>
<evidence type="ECO:0000313" key="3">
    <source>
        <dbReference type="EMBL" id="KAK0583023.1"/>
    </source>
</evidence>
<dbReference type="EMBL" id="JAUESC010000384">
    <property type="protein sequence ID" value="KAK0583023.1"/>
    <property type="molecule type" value="Genomic_DNA"/>
</dbReference>
<dbReference type="InterPro" id="IPR000730">
    <property type="entry name" value="Pr_cel_nuc_antig"/>
</dbReference>
<evidence type="ECO:0000313" key="4">
    <source>
        <dbReference type="Proteomes" id="UP001168877"/>
    </source>
</evidence>
<dbReference type="GO" id="GO:0006298">
    <property type="term" value="P:mismatch repair"/>
    <property type="evidence" value="ECO:0007669"/>
    <property type="project" value="TreeGrafter"/>
</dbReference>
<dbReference type="PANTHER" id="PTHR11352:SF0">
    <property type="entry name" value="PROLIFERATING CELL NUCLEAR ANTIGEN"/>
    <property type="match status" value="1"/>
</dbReference>
<dbReference type="GO" id="GO:0030337">
    <property type="term" value="F:DNA polymerase processivity factor activity"/>
    <property type="evidence" value="ECO:0007669"/>
    <property type="project" value="InterPro"/>
</dbReference>
<reference evidence="3" key="1">
    <citation type="journal article" date="2022" name="Plant J.">
        <title>Strategies of tolerance reflected in two North American maple genomes.</title>
        <authorList>
            <person name="McEvoy S.L."/>
            <person name="Sezen U.U."/>
            <person name="Trouern-Trend A."/>
            <person name="McMahon S.M."/>
            <person name="Schaberg P.G."/>
            <person name="Yang J."/>
            <person name="Wegrzyn J.L."/>
            <person name="Swenson N.G."/>
        </authorList>
    </citation>
    <scope>NUCLEOTIDE SEQUENCE</scope>
    <source>
        <strain evidence="3">NS2018</strain>
    </source>
</reference>
<keyword evidence="1" id="KW-0238">DNA-binding</keyword>
<dbReference type="GO" id="GO:0019985">
    <property type="term" value="P:translesion synthesis"/>
    <property type="evidence" value="ECO:0007669"/>
    <property type="project" value="TreeGrafter"/>
</dbReference>
<feature type="domain" description="Proliferating cell nuclear antigen PCNA N-terminal" evidence="2">
    <location>
        <begin position="302"/>
        <end position="390"/>
    </location>
</feature>
<dbReference type="Proteomes" id="UP001168877">
    <property type="component" value="Unassembled WGS sequence"/>
</dbReference>
<dbReference type="InterPro" id="IPR022648">
    <property type="entry name" value="Pr_cel_nuc_antig_N"/>
</dbReference>
<dbReference type="GO" id="GO:0006275">
    <property type="term" value="P:regulation of DNA replication"/>
    <property type="evidence" value="ECO:0007669"/>
    <property type="project" value="InterPro"/>
</dbReference>
<protein>
    <recommendedName>
        <fullName evidence="2">Proliferating cell nuclear antigen PCNA N-terminal domain-containing protein</fullName>
    </recommendedName>
</protein>
<dbReference type="GO" id="GO:0043626">
    <property type="term" value="C:PCNA complex"/>
    <property type="evidence" value="ECO:0007669"/>
    <property type="project" value="TreeGrafter"/>
</dbReference>
<feature type="domain" description="Proliferating cell nuclear antigen PCNA N-terminal" evidence="2">
    <location>
        <begin position="5"/>
        <end position="112"/>
    </location>
</feature>
<sequence length="540" mass="61083">MVGFRISRLAHLKKTMSQLKKLPKPDVIVMATFNFHPEQGISLLASSDDGRVLGTICINVESMNRFICNRPCSLVIDINHLCTVLNNAGNEHSLQMVTSNSTNQYFFTIEDSVDFVEGNITLERNMTLSYEVNEMHKYFDQTPHEYVVKVAIPTRIFTSMLELFNNFEVDTISVIVTYKKIKFTNGCHEFVLYKERFGAIIEGVKEDDDGSYVTKFDWKHLISLYDSICITRTVWIYPSNGSVSPPVLMCPIDPNPNPNPIENRGERKLQTSPSTAMVGFRISRVAPLKKTVSLLSKLPEPDVIVIATFNFLPGQGMSLLASSNNGRVLGAIHIDIGSFNSFFCDHPCSLAIDINHLCTFLNYAGDEHSLHMITSDLENLYFFSIEDSEGKILLGRSMALNYEVNEMHRDFDQMPNRYVVKFSIPTLVLLNILDLFDIPEAETVTAVVTKEKVEITNGFRTHEYYNESIFGVVIEGFKEDDHGSYVAKFDCKHLKPLAWSICETRGTVWIYPSNGDGLPPVLICPIEPNAIGTIMYYFLY</sequence>
<reference evidence="3" key="2">
    <citation type="submission" date="2023-06" db="EMBL/GenBank/DDBJ databases">
        <authorList>
            <person name="Swenson N.G."/>
            <person name="Wegrzyn J.L."/>
            <person name="Mcevoy S.L."/>
        </authorList>
    </citation>
    <scope>NUCLEOTIDE SEQUENCE</scope>
    <source>
        <strain evidence="3">NS2018</strain>
        <tissue evidence="3">Leaf</tissue>
    </source>
</reference>
<dbReference type="Pfam" id="PF00705">
    <property type="entry name" value="PCNA_N"/>
    <property type="match status" value="2"/>
</dbReference>
<comment type="caution">
    <text evidence="3">The sequence shown here is derived from an EMBL/GenBank/DDBJ whole genome shotgun (WGS) entry which is preliminary data.</text>
</comment>
<dbReference type="Gene3D" id="3.70.10.10">
    <property type="match status" value="2"/>
</dbReference>
<dbReference type="PANTHER" id="PTHR11352">
    <property type="entry name" value="PROLIFERATING CELL NUCLEAR ANTIGEN"/>
    <property type="match status" value="1"/>
</dbReference>
<gene>
    <name evidence="3" type="ORF">LWI29_032580</name>
</gene>
<evidence type="ECO:0000256" key="1">
    <source>
        <dbReference type="ARBA" id="ARBA00023125"/>
    </source>
</evidence>
<organism evidence="3 4">
    <name type="scientific">Acer saccharum</name>
    <name type="common">Sugar maple</name>
    <dbReference type="NCBI Taxonomy" id="4024"/>
    <lineage>
        <taxon>Eukaryota</taxon>
        <taxon>Viridiplantae</taxon>
        <taxon>Streptophyta</taxon>
        <taxon>Embryophyta</taxon>
        <taxon>Tracheophyta</taxon>
        <taxon>Spermatophyta</taxon>
        <taxon>Magnoliopsida</taxon>
        <taxon>eudicotyledons</taxon>
        <taxon>Gunneridae</taxon>
        <taxon>Pentapetalae</taxon>
        <taxon>rosids</taxon>
        <taxon>malvids</taxon>
        <taxon>Sapindales</taxon>
        <taxon>Sapindaceae</taxon>
        <taxon>Hippocastanoideae</taxon>
        <taxon>Acereae</taxon>
        <taxon>Acer</taxon>
    </lineage>
</organism>
<dbReference type="GO" id="GO:0006272">
    <property type="term" value="P:leading strand elongation"/>
    <property type="evidence" value="ECO:0007669"/>
    <property type="project" value="TreeGrafter"/>
</dbReference>